<dbReference type="Gene3D" id="1.10.150.320">
    <property type="entry name" value="Photosystem II 12 kDa extrinsic protein"/>
    <property type="match status" value="1"/>
</dbReference>
<reference evidence="2" key="1">
    <citation type="journal article" date="2019" name="Int. J. Syst. Evol. Microbiol.">
        <title>The Global Catalogue of Microorganisms (GCM) 10K type strain sequencing project: providing services to taxonomists for standard genome sequencing and annotation.</title>
        <authorList>
            <consortium name="The Broad Institute Genomics Platform"/>
            <consortium name="The Broad Institute Genome Sequencing Center for Infectious Disease"/>
            <person name="Wu L."/>
            <person name="Ma J."/>
        </authorList>
    </citation>
    <scope>NUCLEOTIDE SEQUENCE [LARGE SCALE GENOMIC DNA]</scope>
    <source>
        <strain evidence="2">JCM 17555</strain>
    </source>
</reference>
<dbReference type="EMBL" id="BAABBO010000009">
    <property type="protein sequence ID" value="GAA3964175.1"/>
    <property type="molecule type" value="Genomic_DNA"/>
</dbReference>
<dbReference type="Pfam" id="PF12836">
    <property type="entry name" value="HHH_3"/>
    <property type="match status" value="1"/>
</dbReference>
<comment type="caution">
    <text evidence="1">The sequence shown here is derived from an EMBL/GenBank/DDBJ whole genome shotgun (WGS) entry which is preliminary data.</text>
</comment>
<organism evidence="1 2">
    <name type="scientific">Allohahella marinimesophila</name>
    <dbReference type="NCBI Taxonomy" id="1054972"/>
    <lineage>
        <taxon>Bacteria</taxon>
        <taxon>Pseudomonadati</taxon>
        <taxon>Pseudomonadota</taxon>
        <taxon>Gammaproteobacteria</taxon>
        <taxon>Oceanospirillales</taxon>
        <taxon>Hahellaceae</taxon>
        <taxon>Allohahella</taxon>
    </lineage>
</organism>
<proteinExistence type="predicted"/>
<name>A0ABP7PEW0_9GAMM</name>
<gene>
    <name evidence="1" type="ORF">GCM10022278_22490</name>
</gene>
<evidence type="ECO:0000313" key="1">
    <source>
        <dbReference type="EMBL" id="GAA3964175.1"/>
    </source>
</evidence>
<evidence type="ECO:0008006" key="3">
    <source>
        <dbReference type="Google" id="ProtNLM"/>
    </source>
</evidence>
<dbReference type="SUPFAM" id="SSF81585">
    <property type="entry name" value="PsbU/PolX domain-like"/>
    <property type="match status" value="1"/>
</dbReference>
<accession>A0ABP7PEW0</accession>
<evidence type="ECO:0000313" key="2">
    <source>
        <dbReference type="Proteomes" id="UP001501337"/>
    </source>
</evidence>
<protein>
    <recommendedName>
        <fullName evidence="3">Helix-hairpin-helix domain-containing protein</fullName>
    </recommendedName>
</protein>
<dbReference type="RefSeq" id="WP_344806325.1">
    <property type="nucleotide sequence ID" value="NZ_BAABBO010000009.1"/>
</dbReference>
<sequence length="128" mass="14054">MGFFSFILLAIITWLLWNICRNTTDALDKQTALQYEIVAIEKRLDDLSSLLQAAQPERAIPSNVAASHDSVINLNSSTIEELRSLPKVGKATAQKILEMRPYASTSELTRVPGITGELLAELGGRITV</sequence>
<dbReference type="Proteomes" id="UP001501337">
    <property type="component" value="Unassembled WGS sequence"/>
</dbReference>
<keyword evidence="2" id="KW-1185">Reference proteome</keyword>